<dbReference type="Gene3D" id="3.40.190.10">
    <property type="entry name" value="Periplasmic binding protein-like II"/>
    <property type="match status" value="2"/>
</dbReference>
<dbReference type="Pfam" id="PF09084">
    <property type="entry name" value="NMT1"/>
    <property type="match status" value="1"/>
</dbReference>
<name>A0ABQ5NML2_9BACI</name>
<evidence type="ECO:0000259" key="5">
    <source>
        <dbReference type="SMART" id="SM00062"/>
    </source>
</evidence>
<comment type="caution">
    <text evidence="6">The sequence shown here is derived from an EMBL/GenBank/DDBJ whole genome shotgun (WGS) entry which is preliminary data.</text>
</comment>
<dbReference type="InterPro" id="IPR001638">
    <property type="entry name" value="Solute-binding_3/MltF_N"/>
</dbReference>
<dbReference type="Proteomes" id="UP001065593">
    <property type="component" value="Unassembled WGS sequence"/>
</dbReference>
<protein>
    <submittedName>
        <fullName evidence="6">Aliphatic sulfonate ABC transporter substrate-binding protein</fullName>
    </submittedName>
</protein>
<feature type="signal peptide" evidence="4">
    <location>
        <begin position="1"/>
        <end position="20"/>
    </location>
</feature>
<accession>A0ABQ5NML2</accession>
<keyword evidence="7" id="KW-1185">Reference proteome</keyword>
<keyword evidence="2" id="KW-0564">Palmitate</keyword>
<evidence type="ECO:0000313" key="6">
    <source>
        <dbReference type="EMBL" id="GLC89593.1"/>
    </source>
</evidence>
<evidence type="ECO:0000256" key="2">
    <source>
        <dbReference type="ARBA" id="ARBA00023139"/>
    </source>
</evidence>
<evidence type="ECO:0000256" key="1">
    <source>
        <dbReference type="ARBA" id="ARBA00010742"/>
    </source>
</evidence>
<dbReference type="PANTHER" id="PTHR30024">
    <property type="entry name" value="ALIPHATIC SULFONATES-BINDING PROTEIN-RELATED"/>
    <property type="match status" value="1"/>
</dbReference>
<dbReference type="PROSITE" id="PS51257">
    <property type="entry name" value="PROKAR_LIPOPROTEIN"/>
    <property type="match status" value="1"/>
</dbReference>
<evidence type="ECO:0000313" key="7">
    <source>
        <dbReference type="Proteomes" id="UP001065593"/>
    </source>
</evidence>
<organism evidence="6 7">
    <name type="scientific">Lysinibacillus piscis</name>
    <dbReference type="NCBI Taxonomy" id="2518931"/>
    <lineage>
        <taxon>Bacteria</taxon>
        <taxon>Bacillati</taxon>
        <taxon>Bacillota</taxon>
        <taxon>Bacilli</taxon>
        <taxon>Bacillales</taxon>
        <taxon>Bacillaceae</taxon>
        <taxon>Lysinibacillus</taxon>
    </lineage>
</organism>
<proteinExistence type="inferred from homology"/>
<dbReference type="EMBL" id="BRZA01000003">
    <property type="protein sequence ID" value="GLC89593.1"/>
    <property type="molecule type" value="Genomic_DNA"/>
</dbReference>
<gene>
    <name evidence="6" type="ORF">LYSBPC_27200</name>
</gene>
<dbReference type="SMART" id="SM00062">
    <property type="entry name" value="PBPb"/>
    <property type="match status" value="1"/>
</dbReference>
<evidence type="ECO:0000256" key="4">
    <source>
        <dbReference type="SAM" id="SignalP"/>
    </source>
</evidence>
<dbReference type="SUPFAM" id="SSF53850">
    <property type="entry name" value="Periplasmic binding protein-like II"/>
    <property type="match status" value="1"/>
</dbReference>
<sequence>MRFLLNKGILLLLVVSVLLAACGNDGSSASETAKAEGKATVIRAGVDTAAGGSLQIRAARTNGDFEKKGLDVQLANFAYGIDTINALLTKQTDTGLAADYALLNSLSKGDLVIVSSLTGSSKEVNSLDYSEILAVADVKSADDLKGKKIGVAKGTVLEYFWARYFEYLNISESDVHYIPYSTPDEAIVGVKKGDIDAVIASGALLEKFKSIEGVHSLDKLSSVKDLNITSYLVADRQFAEENQDAIAQLIAGINEGIAYVKENPEGTADIAYDELKVAKEDVLRDLKRQNFTIGFKQQDYDHLVELKKYLVDKGIIKQDYDLDAKLFLEPAKKVVSEQVTYKK</sequence>
<evidence type="ECO:0000256" key="3">
    <source>
        <dbReference type="ARBA" id="ARBA00023288"/>
    </source>
</evidence>
<keyword evidence="4" id="KW-0732">Signal</keyword>
<reference evidence="6" key="1">
    <citation type="submission" date="2022-08" db="EMBL/GenBank/DDBJ databases">
        <title>Draft genome sequence of Lysinibacillus sp. strain KH24.</title>
        <authorList>
            <person name="Kanbe H."/>
            <person name="Itoh H."/>
        </authorList>
    </citation>
    <scope>NUCLEOTIDE SEQUENCE</scope>
    <source>
        <strain evidence="6">KH24</strain>
    </source>
</reference>
<feature type="chain" id="PRO_5045316049" evidence="4">
    <location>
        <begin position="21"/>
        <end position="343"/>
    </location>
</feature>
<comment type="similarity">
    <text evidence="1">Belongs to the bacterial solute-binding protein SsuA/TauA family.</text>
</comment>
<dbReference type="InterPro" id="IPR015168">
    <property type="entry name" value="SsuA/THI5"/>
</dbReference>
<feature type="domain" description="Solute-binding protein family 3/N-terminal" evidence="5">
    <location>
        <begin position="41"/>
        <end position="278"/>
    </location>
</feature>
<keyword evidence="3" id="KW-0449">Lipoprotein</keyword>